<feature type="transmembrane region" description="Helical" evidence="6">
    <location>
        <begin position="103"/>
        <end position="127"/>
    </location>
</feature>
<keyword evidence="3 6" id="KW-0812">Transmembrane</keyword>
<dbReference type="InterPro" id="IPR036259">
    <property type="entry name" value="MFS_trans_sf"/>
</dbReference>
<dbReference type="SUPFAM" id="SSF103473">
    <property type="entry name" value="MFS general substrate transporter"/>
    <property type="match status" value="1"/>
</dbReference>
<dbReference type="GO" id="GO:0022857">
    <property type="term" value="F:transmembrane transporter activity"/>
    <property type="evidence" value="ECO:0007669"/>
    <property type="project" value="InterPro"/>
</dbReference>
<evidence type="ECO:0000313" key="8">
    <source>
        <dbReference type="Proteomes" id="UP000703661"/>
    </source>
</evidence>
<dbReference type="EMBL" id="JAAAID010000072">
    <property type="protein sequence ID" value="KAG0023094.1"/>
    <property type="molecule type" value="Genomic_DNA"/>
</dbReference>
<dbReference type="Pfam" id="PF00854">
    <property type="entry name" value="PTR2"/>
    <property type="match status" value="2"/>
</dbReference>
<feature type="transmembrane region" description="Helical" evidence="6">
    <location>
        <begin position="363"/>
        <end position="384"/>
    </location>
</feature>
<feature type="transmembrane region" description="Helical" evidence="6">
    <location>
        <begin position="241"/>
        <end position="263"/>
    </location>
</feature>
<dbReference type="Gene3D" id="1.20.1250.20">
    <property type="entry name" value="MFS general substrate transporter like domains"/>
    <property type="match status" value="2"/>
</dbReference>
<dbReference type="PANTHER" id="PTHR11654">
    <property type="entry name" value="OLIGOPEPTIDE TRANSPORTER-RELATED"/>
    <property type="match status" value="1"/>
</dbReference>
<evidence type="ECO:0000256" key="2">
    <source>
        <dbReference type="ARBA" id="ARBA00005982"/>
    </source>
</evidence>
<feature type="transmembrane region" description="Helical" evidence="6">
    <location>
        <begin position="396"/>
        <end position="416"/>
    </location>
</feature>
<evidence type="ECO:0000256" key="5">
    <source>
        <dbReference type="ARBA" id="ARBA00023136"/>
    </source>
</evidence>
<feature type="transmembrane region" description="Helical" evidence="6">
    <location>
        <begin position="332"/>
        <end position="351"/>
    </location>
</feature>
<dbReference type="Proteomes" id="UP000703661">
    <property type="component" value="Unassembled WGS sequence"/>
</dbReference>
<evidence type="ECO:0000313" key="7">
    <source>
        <dbReference type="EMBL" id="KAG0023094.1"/>
    </source>
</evidence>
<dbReference type="AlphaFoldDB" id="A0A9P6T416"/>
<reference evidence="7" key="1">
    <citation type="journal article" date="2020" name="Fungal Divers.">
        <title>Resolving the Mortierellaceae phylogeny through synthesis of multi-gene phylogenetics and phylogenomics.</title>
        <authorList>
            <person name="Vandepol N."/>
            <person name="Liber J."/>
            <person name="Desiro A."/>
            <person name="Na H."/>
            <person name="Kennedy M."/>
            <person name="Barry K."/>
            <person name="Grigoriev I.V."/>
            <person name="Miller A.N."/>
            <person name="O'Donnell K."/>
            <person name="Stajich J.E."/>
            <person name="Bonito G."/>
        </authorList>
    </citation>
    <scope>NUCLEOTIDE SEQUENCE</scope>
    <source>
        <strain evidence="7">NRRL 2769</strain>
    </source>
</reference>
<keyword evidence="5 6" id="KW-0472">Membrane</keyword>
<evidence type="ECO:0000256" key="3">
    <source>
        <dbReference type="ARBA" id="ARBA00022692"/>
    </source>
</evidence>
<feature type="transmembrane region" description="Helical" evidence="6">
    <location>
        <begin position="178"/>
        <end position="198"/>
    </location>
</feature>
<keyword evidence="4 6" id="KW-1133">Transmembrane helix</keyword>
<name>A0A9P6T416_9FUNG</name>
<feature type="transmembrane region" description="Helical" evidence="6">
    <location>
        <begin position="210"/>
        <end position="229"/>
    </location>
</feature>
<comment type="subcellular location">
    <subcellularLocation>
        <location evidence="1">Membrane</location>
        <topology evidence="1">Multi-pass membrane protein</topology>
    </subcellularLocation>
</comment>
<sequence>MTEEQDVDDTKFSLEEKGLAVTHYDLLTEHEKELLELEARINAELDAKIAANPTKMPKAIYFILPNEFGERFCYYAVQPNLNKYFILVTGMNAADAKQFSTAFTMWTIITFSCIYVIGMVMITIFAIPNLLGPVGTVSHFLTFLPMLIIAAGTGGVKPCVSAHGGDQYLASQEAGKDFFFNIFYVAINSGALITRYVVPEISKRGCYGQSTCFAGAFLLPTIVFILALADPNHSYVQSAQFSIINTILLVIFIPILPFFYQFCTRRGWNFGPGRRLCFGFLCLIIGFIISAILSPKIQAAYDSSPYGSIEPAKRDGMYCAECYSGWWQFPQWFFLSFGEAFFAPTGVQFMYIESGRQFRAIAVSFWMLAISFGSILILIFDPVFDDADLSTGTKNWAYSGLGFFGFILCVISMYFYTPRKIRPSINESARVAKEAEYALFQ</sequence>
<feature type="transmembrane region" description="Helical" evidence="6">
    <location>
        <begin position="275"/>
        <end position="293"/>
    </location>
</feature>
<comment type="similarity">
    <text evidence="2">Belongs to the major facilitator superfamily. Proton-dependent oligopeptide transporter (POT/PTR) (TC 2.A.17) family.</text>
</comment>
<evidence type="ECO:0000256" key="6">
    <source>
        <dbReference type="SAM" id="Phobius"/>
    </source>
</evidence>
<keyword evidence="8" id="KW-1185">Reference proteome</keyword>
<evidence type="ECO:0000256" key="1">
    <source>
        <dbReference type="ARBA" id="ARBA00004141"/>
    </source>
</evidence>
<dbReference type="GO" id="GO:0016020">
    <property type="term" value="C:membrane"/>
    <property type="evidence" value="ECO:0007669"/>
    <property type="project" value="UniProtKB-SubCell"/>
</dbReference>
<evidence type="ECO:0000256" key="4">
    <source>
        <dbReference type="ARBA" id="ARBA00022989"/>
    </source>
</evidence>
<comment type="caution">
    <text evidence="7">The sequence shown here is derived from an EMBL/GenBank/DDBJ whole genome shotgun (WGS) entry which is preliminary data.</text>
</comment>
<protein>
    <recommendedName>
        <fullName evidence="9">Oligopeptide transporter</fullName>
    </recommendedName>
</protein>
<proteinExistence type="inferred from homology"/>
<organism evidence="7 8">
    <name type="scientific">Entomortierella chlamydospora</name>
    <dbReference type="NCBI Taxonomy" id="101097"/>
    <lineage>
        <taxon>Eukaryota</taxon>
        <taxon>Fungi</taxon>
        <taxon>Fungi incertae sedis</taxon>
        <taxon>Mucoromycota</taxon>
        <taxon>Mortierellomycotina</taxon>
        <taxon>Mortierellomycetes</taxon>
        <taxon>Mortierellales</taxon>
        <taxon>Mortierellaceae</taxon>
        <taxon>Entomortierella</taxon>
    </lineage>
</organism>
<evidence type="ECO:0008006" key="9">
    <source>
        <dbReference type="Google" id="ProtNLM"/>
    </source>
</evidence>
<accession>A0A9P6T416</accession>
<dbReference type="InterPro" id="IPR000109">
    <property type="entry name" value="POT_fam"/>
</dbReference>
<gene>
    <name evidence="7" type="ORF">BGZ80_010396</name>
</gene>